<dbReference type="PATRIC" id="fig|134601.6.peg.6210"/>
<dbReference type="CDD" id="cd07043">
    <property type="entry name" value="STAS_anti-anti-sigma_factors"/>
    <property type="match status" value="1"/>
</dbReference>
<organism evidence="2 3">
    <name type="scientific">Mycolicibacterium goodii</name>
    <name type="common">Mycobacterium goodii</name>
    <dbReference type="NCBI Taxonomy" id="134601"/>
    <lineage>
        <taxon>Bacteria</taxon>
        <taxon>Bacillati</taxon>
        <taxon>Actinomycetota</taxon>
        <taxon>Actinomycetes</taxon>
        <taxon>Mycobacteriales</taxon>
        <taxon>Mycobacteriaceae</taxon>
        <taxon>Mycolicibacterium</taxon>
    </lineage>
</organism>
<name>A0A0K0XDL0_MYCGD</name>
<dbReference type="RefSeq" id="WP_049747901.1">
    <property type="nucleotide sequence ID" value="NZ_CP012150.1"/>
</dbReference>
<evidence type="ECO:0000259" key="1">
    <source>
        <dbReference type="PROSITE" id="PS50801"/>
    </source>
</evidence>
<protein>
    <submittedName>
        <fullName evidence="2">Sulfate transporter</fullName>
    </submittedName>
</protein>
<dbReference type="Proteomes" id="UP000062255">
    <property type="component" value="Chromosome"/>
</dbReference>
<accession>A0A0K0XDL0</accession>
<dbReference type="InterPro" id="IPR002645">
    <property type="entry name" value="STAS_dom"/>
</dbReference>
<dbReference type="AlphaFoldDB" id="A0A0K0XDL0"/>
<dbReference type="SUPFAM" id="SSF52091">
    <property type="entry name" value="SpoIIaa-like"/>
    <property type="match status" value="1"/>
</dbReference>
<gene>
    <name evidence="2" type="ORF">AFA91_30035</name>
</gene>
<proteinExistence type="predicted"/>
<dbReference type="PROSITE" id="PS50801">
    <property type="entry name" value="STAS"/>
    <property type="match status" value="1"/>
</dbReference>
<dbReference type="KEGG" id="mgo:AFA91_30035"/>
<sequence length="143" mass="15344">MPTISVAKRSASQHGSHARQRAQFTTQHLSSSTVVVTVHGDLDAANAARFTEYALKSMPQNARLIFDLTDVAFFGAACFATLHTLNVRCAAAGVEWVVVPSKAVARVLRICDPDAGLTTAPDVPSALSRRSDQRPLQLVTENT</sequence>
<dbReference type="Gene3D" id="3.30.750.24">
    <property type="entry name" value="STAS domain"/>
    <property type="match status" value="1"/>
</dbReference>
<evidence type="ECO:0000313" key="3">
    <source>
        <dbReference type="Proteomes" id="UP000062255"/>
    </source>
</evidence>
<dbReference type="InterPro" id="IPR036513">
    <property type="entry name" value="STAS_dom_sf"/>
</dbReference>
<feature type="domain" description="STAS" evidence="1">
    <location>
        <begin position="23"/>
        <end position="110"/>
    </location>
</feature>
<dbReference type="EMBL" id="CP012150">
    <property type="protein sequence ID" value="AKS35442.1"/>
    <property type="molecule type" value="Genomic_DNA"/>
</dbReference>
<reference evidence="2 3" key="1">
    <citation type="submission" date="2015-07" db="EMBL/GenBank/DDBJ databases">
        <title>Complete genome sequence of Mycobacterium goodii X7B, a facultative thermophilic biodesulfurizing bacterium.</title>
        <authorList>
            <person name="Yu B."/>
            <person name="Li F."/>
            <person name="Xu P."/>
        </authorList>
    </citation>
    <scope>NUCLEOTIDE SEQUENCE [LARGE SCALE GENOMIC DNA]</scope>
    <source>
        <strain evidence="2 3">X7B</strain>
    </source>
</reference>
<dbReference type="OrthoDB" id="3697150at2"/>
<dbReference type="Pfam" id="PF01740">
    <property type="entry name" value="STAS"/>
    <property type="match status" value="1"/>
</dbReference>
<dbReference type="STRING" id="134601.AFA91_30035"/>
<evidence type="ECO:0000313" key="2">
    <source>
        <dbReference type="EMBL" id="AKS35442.1"/>
    </source>
</evidence>